<dbReference type="AlphaFoldDB" id="X1VRN1"/>
<accession>X1VRN1</accession>
<name>X1VRN1_9ZZZZ</name>
<dbReference type="EMBL" id="BARW01031020">
    <property type="protein sequence ID" value="GAJ12190.1"/>
    <property type="molecule type" value="Genomic_DNA"/>
</dbReference>
<reference evidence="1" key="1">
    <citation type="journal article" date="2014" name="Front. Microbiol.">
        <title>High frequency of phylogenetically diverse reductive dehalogenase-homologous genes in deep subseafloor sedimentary metagenomes.</title>
        <authorList>
            <person name="Kawai M."/>
            <person name="Futagami T."/>
            <person name="Toyoda A."/>
            <person name="Takaki Y."/>
            <person name="Nishi S."/>
            <person name="Hori S."/>
            <person name="Arai W."/>
            <person name="Tsubouchi T."/>
            <person name="Morono Y."/>
            <person name="Uchiyama I."/>
            <person name="Ito T."/>
            <person name="Fujiyama A."/>
            <person name="Inagaki F."/>
            <person name="Takami H."/>
        </authorList>
    </citation>
    <scope>NUCLEOTIDE SEQUENCE</scope>
    <source>
        <strain evidence="1">Expedition CK06-06</strain>
    </source>
</reference>
<feature type="non-terminal residue" evidence="1">
    <location>
        <position position="81"/>
    </location>
</feature>
<dbReference type="Gene3D" id="2.60.120.10">
    <property type="entry name" value="Jelly Rolls"/>
    <property type="match status" value="1"/>
</dbReference>
<protein>
    <recommendedName>
        <fullName evidence="2">Cupin 2 conserved barrel domain-containing protein</fullName>
    </recommendedName>
</protein>
<organism evidence="1">
    <name type="scientific">marine sediment metagenome</name>
    <dbReference type="NCBI Taxonomy" id="412755"/>
    <lineage>
        <taxon>unclassified sequences</taxon>
        <taxon>metagenomes</taxon>
        <taxon>ecological metagenomes</taxon>
    </lineage>
</organism>
<sequence>MITRKPEDVAVHKNPHNVEAKKLYDYPSAIIIHLTLKPGESLIKHLTPTDVAFFVLEGKGVVQIGEERKEVGLPEIDILEV</sequence>
<evidence type="ECO:0008006" key="2">
    <source>
        <dbReference type="Google" id="ProtNLM"/>
    </source>
</evidence>
<comment type="caution">
    <text evidence="1">The sequence shown here is derived from an EMBL/GenBank/DDBJ whole genome shotgun (WGS) entry which is preliminary data.</text>
</comment>
<dbReference type="SUPFAM" id="SSF51182">
    <property type="entry name" value="RmlC-like cupins"/>
    <property type="match status" value="1"/>
</dbReference>
<evidence type="ECO:0000313" key="1">
    <source>
        <dbReference type="EMBL" id="GAJ12190.1"/>
    </source>
</evidence>
<gene>
    <name evidence="1" type="ORF">S12H4_49443</name>
</gene>
<proteinExistence type="predicted"/>
<dbReference type="InterPro" id="IPR011051">
    <property type="entry name" value="RmlC_Cupin_sf"/>
</dbReference>
<dbReference type="InterPro" id="IPR014710">
    <property type="entry name" value="RmlC-like_jellyroll"/>
</dbReference>